<protein>
    <submittedName>
        <fullName evidence="3">TlpA family protein disulfide reductase</fullName>
    </submittedName>
</protein>
<dbReference type="InterPro" id="IPR036249">
    <property type="entry name" value="Thioredoxin-like_sf"/>
</dbReference>
<dbReference type="RefSeq" id="WP_138723852.1">
    <property type="nucleotide sequence ID" value="NZ_SSHJ02000007.1"/>
</dbReference>
<evidence type="ECO:0000313" key="3">
    <source>
        <dbReference type="EMBL" id="MFN0256772.1"/>
    </source>
</evidence>
<evidence type="ECO:0000259" key="2">
    <source>
        <dbReference type="PROSITE" id="PS51352"/>
    </source>
</evidence>
<feature type="domain" description="Thioredoxin" evidence="2">
    <location>
        <begin position="351"/>
        <end position="496"/>
    </location>
</feature>
<dbReference type="PROSITE" id="PS51352">
    <property type="entry name" value="THIOREDOXIN_2"/>
    <property type="match status" value="1"/>
</dbReference>
<keyword evidence="1" id="KW-0175">Coiled coil</keyword>
<dbReference type="SUPFAM" id="SSF52833">
    <property type="entry name" value="Thioredoxin-like"/>
    <property type="match status" value="1"/>
</dbReference>
<dbReference type="InterPro" id="IPR050553">
    <property type="entry name" value="Thioredoxin_ResA/DsbE_sf"/>
</dbReference>
<dbReference type="CDD" id="cd02966">
    <property type="entry name" value="TlpA_like_family"/>
    <property type="match status" value="1"/>
</dbReference>
<organism evidence="3 4">
    <name type="scientific">Pedobacter ureilyticus</name>
    <dbReference type="NCBI Taxonomy" id="1393051"/>
    <lineage>
        <taxon>Bacteria</taxon>
        <taxon>Pseudomonadati</taxon>
        <taxon>Bacteroidota</taxon>
        <taxon>Sphingobacteriia</taxon>
        <taxon>Sphingobacteriales</taxon>
        <taxon>Sphingobacteriaceae</taxon>
        <taxon>Pedobacter</taxon>
    </lineage>
</organism>
<name>A0ABW9J899_9SPHI</name>
<proteinExistence type="predicted"/>
<evidence type="ECO:0000256" key="1">
    <source>
        <dbReference type="SAM" id="Coils"/>
    </source>
</evidence>
<dbReference type="PANTHER" id="PTHR42852">
    <property type="entry name" value="THIOL:DISULFIDE INTERCHANGE PROTEIN DSBE"/>
    <property type="match status" value="1"/>
</dbReference>
<gene>
    <name evidence="3" type="ORF">E6A44_014375</name>
</gene>
<evidence type="ECO:0000313" key="4">
    <source>
        <dbReference type="Proteomes" id="UP001517247"/>
    </source>
</evidence>
<comment type="caution">
    <text evidence="3">The sequence shown here is derived from an EMBL/GenBank/DDBJ whole genome shotgun (WGS) entry which is preliminary data.</text>
</comment>
<dbReference type="EMBL" id="SSHJ02000007">
    <property type="protein sequence ID" value="MFN0256772.1"/>
    <property type="molecule type" value="Genomic_DNA"/>
</dbReference>
<dbReference type="InterPro" id="IPR013766">
    <property type="entry name" value="Thioredoxin_domain"/>
</dbReference>
<reference evidence="3 4" key="1">
    <citation type="submission" date="2024-12" db="EMBL/GenBank/DDBJ databases">
        <authorList>
            <person name="Hu S."/>
        </authorList>
    </citation>
    <scope>NUCLEOTIDE SEQUENCE [LARGE SCALE GENOMIC DNA]</scope>
    <source>
        <strain evidence="3 4">THG-T11</strain>
    </source>
</reference>
<keyword evidence="4" id="KW-1185">Reference proteome</keyword>
<dbReference type="Gene3D" id="3.40.30.10">
    <property type="entry name" value="Glutaredoxin"/>
    <property type="match status" value="1"/>
</dbReference>
<dbReference type="InterPro" id="IPR012336">
    <property type="entry name" value="Thioredoxin-like_fold"/>
</dbReference>
<feature type="coiled-coil region" evidence="1">
    <location>
        <begin position="167"/>
        <end position="194"/>
    </location>
</feature>
<sequence>MKVTKPIFNQLFVGCLTLFSLCLGRFSAASQELKRPVFHGTIKNNRFDGKPDTLSIGYKKPFTPTGVVTTKILAVADKEGRFSFRLPHFDQPVKILVLIRHKNRSERINDGYLVYPEDSIRMDIVREGLDLKAKFDGRGAEKYNVANALDSLLTACSQKRAEGILANKELKHNLKLLNELVDSHEKEKQSILNRSRLTEKDRKVINYAHGNLFEFWSRIQRGYLELYSDKADQQLIRGNFNALKAKYKYPQDSLMIHAGNYLFNLGWQEAVEVWMSDAPLSTYSERLYMNLKTRYTGMVRERLLANLFLGNTGLLSVFKSSSNSLDSLMEEGEKYMTTPYTKKLYSDKLRLAKGKPVFNASFIDIDGKQIAISDLKGKVVLLDIWANACSWCAIFHEKFHREVWPALKANPNFVYLSINNGDKRESWKLNIGKGIYTSREYLNVSTGALGVAHPFNKHYQIQALPFMLLIDKDGKIFENKGNNMDELKRSIKELLAH</sequence>
<dbReference type="Pfam" id="PF13905">
    <property type="entry name" value="Thioredoxin_8"/>
    <property type="match status" value="1"/>
</dbReference>
<dbReference type="Proteomes" id="UP001517247">
    <property type="component" value="Unassembled WGS sequence"/>
</dbReference>
<accession>A0ABW9J899</accession>
<dbReference type="PANTHER" id="PTHR42852:SF17">
    <property type="entry name" value="THIOREDOXIN-LIKE PROTEIN HI_1115"/>
    <property type="match status" value="1"/>
</dbReference>